<feature type="domain" description="Stealth protein CR3 conserved region 3" evidence="6">
    <location>
        <begin position="411"/>
        <end position="454"/>
    </location>
</feature>
<dbReference type="Pfam" id="PF17101">
    <property type="entry name" value="Stealth_CR1"/>
    <property type="match status" value="1"/>
</dbReference>
<dbReference type="InterPro" id="IPR031358">
    <property type="entry name" value="Stealth_CR1"/>
</dbReference>
<reference evidence="8" key="1">
    <citation type="journal article" date="2019" name="Int. J. Syst. Evol. Microbiol.">
        <title>The Global Catalogue of Microorganisms (GCM) 10K type strain sequencing project: providing services to taxonomists for standard genome sequencing and annotation.</title>
        <authorList>
            <consortium name="The Broad Institute Genomics Platform"/>
            <consortium name="The Broad Institute Genome Sequencing Center for Infectious Disease"/>
            <person name="Wu L."/>
            <person name="Ma J."/>
        </authorList>
    </citation>
    <scope>NUCLEOTIDE SEQUENCE [LARGE SCALE GENOMIC DNA]</scope>
    <source>
        <strain evidence="8">JCM 30742</strain>
    </source>
</reference>
<evidence type="ECO:0000259" key="6">
    <source>
        <dbReference type="Pfam" id="PF17102"/>
    </source>
</evidence>
<evidence type="ECO:0000256" key="1">
    <source>
        <dbReference type="ARBA" id="ARBA00007583"/>
    </source>
</evidence>
<evidence type="ECO:0000256" key="2">
    <source>
        <dbReference type="ARBA" id="ARBA00022679"/>
    </source>
</evidence>
<comment type="similarity">
    <text evidence="1">Belongs to the stealth family.</text>
</comment>
<dbReference type="Proteomes" id="UP001500752">
    <property type="component" value="Unassembled WGS sequence"/>
</dbReference>
<evidence type="ECO:0000256" key="3">
    <source>
        <dbReference type="ARBA" id="ARBA00023169"/>
    </source>
</evidence>
<dbReference type="InterPro" id="IPR031357">
    <property type="entry name" value="Stealth_CR3"/>
</dbReference>
<accession>A0ABP7BWK2</accession>
<feature type="domain" description="Stealth protein CR2 conserved region 2" evidence="4">
    <location>
        <begin position="260"/>
        <end position="363"/>
    </location>
</feature>
<evidence type="ECO:0000313" key="8">
    <source>
        <dbReference type="Proteomes" id="UP001500752"/>
    </source>
</evidence>
<dbReference type="InterPro" id="IPR047141">
    <property type="entry name" value="Stealth"/>
</dbReference>
<dbReference type="RefSeq" id="WP_345148321.1">
    <property type="nucleotide sequence ID" value="NZ_BAABEO010000008.1"/>
</dbReference>
<protein>
    <submittedName>
        <fullName evidence="7">Uncharacterized protein</fullName>
    </submittedName>
</protein>
<comment type="caution">
    <text evidence="7">The sequence shown here is derived from an EMBL/GenBank/DDBJ whole genome shotgun (WGS) entry which is preliminary data.</text>
</comment>
<keyword evidence="3" id="KW-0270">Exopolysaccharide synthesis</keyword>
<dbReference type="PANTHER" id="PTHR24045">
    <property type="match status" value="1"/>
</dbReference>
<dbReference type="EMBL" id="BAABEO010000008">
    <property type="protein sequence ID" value="GAA3670219.1"/>
    <property type="molecule type" value="Genomic_DNA"/>
</dbReference>
<evidence type="ECO:0000313" key="7">
    <source>
        <dbReference type="EMBL" id="GAA3670219.1"/>
    </source>
</evidence>
<feature type="domain" description="Stealth protein CR1 conserved region 1" evidence="5">
    <location>
        <begin position="219"/>
        <end position="243"/>
    </location>
</feature>
<gene>
    <name evidence="7" type="ORF">GCM10023081_05650</name>
</gene>
<evidence type="ECO:0000259" key="4">
    <source>
        <dbReference type="Pfam" id="PF11380"/>
    </source>
</evidence>
<keyword evidence="2" id="KW-0808">Transferase</keyword>
<keyword evidence="8" id="KW-1185">Reference proteome</keyword>
<sequence length="535" mass="59505">MSVKRSLVQARDRVSQIVTSNSTYRRHRRNVSGEAFVRGGGRLTPSMVRLDPDLRLPELKATSARLVEATLDRLGVRYWTVPAQNNRCTKFGVLEADRALILGSLAAEATYAHWNAQELAPRGTALAALYSATELSGQSAWPGLRIYERVAPAAGSAFRSDAAQGVELHFWSASKATGLLESQVWNDRFITAPDPAVDPDAFEEVVRRAALPSSEQADFPIDVVYTWVDGADPNWQRAKAEALHAADAESFIQDAVDEARFADNEELRYSLRSLEQYAPWVRKIWIVTAGQTPAWLDTDNPRVEIVDHRQIWPDASDLPSFNSHAIEANLHRIPGLAEHFLYFNDDFLLARPVNPEHFFFGNGVGKFFYSRAHVDLMDASPEDNVSTIAAKNARDLLQDAGGHAFSRKFFHTPSPLRKSVLLEAEGSFPDAFSQTRAARFRQQSDIAAAGSFYFQYAFSQGAAVPSRIAYDYIDPATADGRRRFTSVTAHHNMDTIVVNDGSTKESPAERQATSRFIKATLARFLPVPSVFETDR</sequence>
<dbReference type="InterPro" id="IPR021520">
    <property type="entry name" value="Stealth_CR2"/>
</dbReference>
<dbReference type="Pfam" id="PF11380">
    <property type="entry name" value="Stealth_CR2"/>
    <property type="match status" value="1"/>
</dbReference>
<dbReference type="PANTHER" id="PTHR24045:SF0">
    <property type="entry name" value="N-ACETYLGLUCOSAMINE-1-PHOSPHOTRANSFERASE SUBUNITS ALPHA_BETA"/>
    <property type="match status" value="1"/>
</dbReference>
<organism evidence="7 8">
    <name type="scientific">Arthrobacter ginkgonis</name>
    <dbReference type="NCBI Taxonomy" id="1630594"/>
    <lineage>
        <taxon>Bacteria</taxon>
        <taxon>Bacillati</taxon>
        <taxon>Actinomycetota</taxon>
        <taxon>Actinomycetes</taxon>
        <taxon>Micrococcales</taxon>
        <taxon>Micrococcaceae</taxon>
        <taxon>Arthrobacter</taxon>
    </lineage>
</organism>
<proteinExistence type="inferred from homology"/>
<dbReference type="Pfam" id="PF17102">
    <property type="entry name" value="Stealth_CR3"/>
    <property type="match status" value="1"/>
</dbReference>
<name>A0ABP7BWK2_9MICC</name>
<evidence type="ECO:0000259" key="5">
    <source>
        <dbReference type="Pfam" id="PF17101"/>
    </source>
</evidence>